<comment type="caution">
    <text evidence="4">The sequence shown here is derived from an EMBL/GenBank/DDBJ whole genome shotgun (WGS) entry which is preliminary data.</text>
</comment>
<reference evidence="4 5" key="1">
    <citation type="submission" date="2014-10" db="EMBL/GenBank/DDBJ databases">
        <title>Genome sequence of Erwinia typographi M043b.</title>
        <authorList>
            <person name="Chan K.-G."/>
            <person name="Tan W.-S."/>
        </authorList>
    </citation>
    <scope>NUCLEOTIDE SEQUENCE [LARGE SCALE GENOMIC DNA]</scope>
    <source>
        <strain evidence="4 5">M043b</strain>
    </source>
</reference>
<accession>A0A0A3Z9K9</accession>
<dbReference type="EMBL" id="JRUQ01000027">
    <property type="protein sequence ID" value="KGT94464.1"/>
    <property type="molecule type" value="Genomic_DNA"/>
</dbReference>
<dbReference type="InterPro" id="IPR025543">
    <property type="entry name" value="Dodecin-like"/>
</dbReference>
<gene>
    <name evidence="4" type="ORF">NG99_07485</name>
</gene>
<organism evidence="4 5">
    <name type="scientific">Erwinia typographi</name>
    <dbReference type="NCBI Taxonomy" id="371042"/>
    <lineage>
        <taxon>Bacteria</taxon>
        <taxon>Pseudomonadati</taxon>
        <taxon>Pseudomonadota</taxon>
        <taxon>Gammaproteobacteria</taxon>
        <taxon>Enterobacterales</taxon>
        <taxon>Erwiniaceae</taxon>
        <taxon>Erwinia</taxon>
    </lineage>
</organism>
<dbReference type="OrthoDB" id="6540189at2"/>
<keyword evidence="1 2" id="KW-0732">Signal</keyword>
<proteinExistence type="predicted"/>
<dbReference type="SUPFAM" id="SSF159871">
    <property type="entry name" value="YdgH-like"/>
    <property type="match status" value="1"/>
</dbReference>
<feature type="domain" description="YdgH/BhsA/McbA-like" evidence="3">
    <location>
        <begin position="34"/>
        <end position="87"/>
    </location>
</feature>
<dbReference type="RefSeq" id="WP_034890378.1">
    <property type="nucleotide sequence ID" value="NZ_JRUQ01000027.1"/>
</dbReference>
<evidence type="ECO:0000256" key="1">
    <source>
        <dbReference type="ARBA" id="ARBA00022729"/>
    </source>
</evidence>
<dbReference type="PANTHER" id="PTHR34156:SF5">
    <property type="entry name" value="OUTER MEMBRANE PROTEIN"/>
    <property type="match status" value="1"/>
</dbReference>
<sequence>MNIKNSIAALSVLSALSFGAFAAESVNADQAQNLQSVGTITVSGTAGSPMEINQQLNQKADAKGAKAYRVIEAYNEGNYHATAELYK</sequence>
<dbReference type="PANTHER" id="PTHR34156">
    <property type="entry name" value="OUTER MEMBRANE PROTEIN-RELATED-RELATED"/>
    <property type="match status" value="1"/>
</dbReference>
<dbReference type="InterPro" id="IPR036275">
    <property type="entry name" value="YdgH-like_sf"/>
</dbReference>
<dbReference type="AlphaFoldDB" id="A0A0A3Z9K9"/>
<evidence type="ECO:0000259" key="3">
    <source>
        <dbReference type="Pfam" id="PF07338"/>
    </source>
</evidence>
<evidence type="ECO:0000256" key="2">
    <source>
        <dbReference type="SAM" id="SignalP"/>
    </source>
</evidence>
<feature type="signal peptide" evidence="2">
    <location>
        <begin position="1"/>
        <end position="22"/>
    </location>
</feature>
<evidence type="ECO:0000313" key="4">
    <source>
        <dbReference type="EMBL" id="KGT94464.1"/>
    </source>
</evidence>
<dbReference type="NCBIfam" id="NF033776">
    <property type="entry name" value="stress_YhcN"/>
    <property type="match status" value="1"/>
</dbReference>
<name>A0A0A3Z9K9_9GAMM</name>
<keyword evidence="5" id="KW-1185">Reference proteome</keyword>
<dbReference type="Gene3D" id="3.30.1660.10">
    <property type="entry name" value="Flavin-binding protein dodecin"/>
    <property type="match status" value="1"/>
</dbReference>
<protein>
    <submittedName>
        <fullName evidence="4">Membrane protein</fullName>
    </submittedName>
</protein>
<feature type="chain" id="PRO_5002017636" evidence="2">
    <location>
        <begin position="23"/>
        <end position="87"/>
    </location>
</feature>
<dbReference type="InterPro" id="IPR010854">
    <property type="entry name" value="YdgH/BhsA/McbA-like_dom"/>
</dbReference>
<dbReference type="Proteomes" id="UP000030351">
    <property type="component" value="Unassembled WGS sequence"/>
</dbReference>
<evidence type="ECO:0000313" key="5">
    <source>
        <dbReference type="Proteomes" id="UP000030351"/>
    </source>
</evidence>
<dbReference type="InterPro" id="IPR051096">
    <property type="entry name" value="BhsA/McbA_stress_biofilm_assoc"/>
</dbReference>
<dbReference type="InterPro" id="IPR047775">
    <property type="entry name" value="Stress_YhcN-like"/>
</dbReference>
<dbReference type="eggNOG" id="ENOG5032UPU">
    <property type="taxonomic scope" value="Bacteria"/>
</dbReference>
<dbReference type="Pfam" id="PF07338">
    <property type="entry name" value="YdgH_BhsA-like"/>
    <property type="match status" value="1"/>
</dbReference>